<keyword evidence="3" id="KW-0012">Acyltransferase</keyword>
<keyword evidence="1" id="KW-0472">Membrane</keyword>
<evidence type="ECO:0000313" key="3">
    <source>
        <dbReference type="EMBL" id="MEJ8810178.1"/>
    </source>
</evidence>
<keyword evidence="1" id="KW-1133">Transmembrane helix</keyword>
<feature type="transmembrane region" description="Helical" evidence="1">
    <location>
        <begin position="189"/>
        <end position="206"/>
    </location>
</feature>
<dbReference type="PANTHER" id="PTHR36927:SF3">
    <property type="entry name" value="GLUCANS BIOSYNTHESIS PROTEIN C"/>
    <property type="match status" value="1"/>
</dbReference>
<proteinExistence type="predicted"/>
<feature type="transmembrane region" description="Helical" evidence="1">
    <location>
        <begin position="149"/>
        <end position="169"/>
    </location>
</feature>
<keyword evidence="4" id="KW-1185">Reference proteome</keyword>
<dbReference type="PANTHER" id="PTHR36927">
    <property type="entry name" value="BLR4337 PROTEIN"/>
    <property type="match status" value="1"/>
</dbReference>
<dbReference type="InterPro" id="IPR002656">
    <property type="entry name" value="Acyl_transf_3_dom"/>
</dbReference>
<feature type="domain" description="Acyltransferase 3" evidence="2">
    <location>
        <begin position="7"/>
        <end position="360"/>
    </location>
</feature>
<dbReference type="EMBL" id="JBBKZU010000001">
    <property type="protein sequence ID" value="MEJ8810178.1"/>
    <property type="molecule type" value="Genomic_DNA"/>
</dbReference>
<keyword evidence="3" id="KW-0808">Transferase</keyword>
<organism evidence="3 4">
    <name type="scientific">Variovorax ureilyticus</name>
    <dbReference type="NCBI Taxonomy" id="1836198"/>
    <lineage>
        <taxon>Bacteria</taxon>
        <taxon>Pseudomonadati</taxon>
        <taxon>Pseudomonadota</taxon>
        <taxon>Betaproteobacteria</taxon>
        <taxon>Burkholderiales</taxon>
        <taxon>Comamonadaceae</taxon>
        <taxon>Variovorax</taxon>
    </lineage>
</organism>
<name>A0ABU8V9E8_9BURK</name>
<keyword evidence="1" id="KW-0812">Transmembrane</keyword>
<comment type="caution">
    <text evidence="3">The sequence shown here is derived from an EMBL/GenBank/DDBJ whole genome shotgun (WGS) entry which is preliminary data.</text>
</comment>
<feature type="transmembrane region" description="Helical" evidence="1">
    <location>
        <begin position="247"/>
        <end position="265"/>
    </location>
</feature>
<reference evidence="3 4" key="1">
    <citation type="submission" date="2024-03" db="EMBL/GenBank/DDBJ databases">
        <title>Novel species of the genus Variovorax.</title>
        <authorList>
            <person name="Liu Q."/>
            <person name="Xin Y.-H."/>
        </authorList>
    </citation>
    <scope>NUCLEOTIDE SEQUENCE [LARGE SCALE GENOMIC DNA]</scope>
    <source>
        <strain evidence="3 4">KACC 18899</strain>
    </source>
</reference>
<dbReference type="RefSeq" id="WP_340355476.1">
    <property type="nucleotide sequence ID" value="NZ_JBBKZU010000001.1"/>
</dbReference>
<evidence type="ECO:0000313" key="4">
    <source>
        <dbReference type="Proteomes" id="UP001365846"/>
    </source>
</evidence>
<accession>A0ABU8V9E8</accession>
<gene>
    <name evidence="3" type="ORF">WKW77_03815</name>
</gene>
<feature type="transmembrane region" description="Helical" evidence="1">
    <location>
        <begin position="218"/>
        <end position="235"/>
    </location>
</feature>
<feature type="transmembrane region" description="Helical" evidence="1">
    <location>
        <begin position="319"/>
        <end position="339"/>
    </location>
</feature>
<protein>
    <submittedName>
        <fullName evidence="3">Acyltransferase family protein</fullName>
    </submittedName>
</protein>
<evidence type="ECO:0000259" key="2">
    <source>
        <dbReference type="Pfam" id="PF01757"/>
    </source>
</evidence>
<dbReference type="Proteomes" id="UP001365846">
    <property type="component" value="Unassembled WGS sequence"/>
</dbReference>
<feature type="transmembrane region" description="Helical" evidence="1">
    <location>
        <begin position="12"/>
        <end position="35"/>
    </location>
</feature>
<sequence>MTTERRHDIDALRALAFALLILYHVGMYYVAGWPWHIKSPHAAEWLRWPMVVVNVWRMDLVFLISGVAFGFLSRGRGPMSLIGHRTVRLLLPLVFGMAVVVPYQAYAQGVANGLVAPGFGAFMLRYLSGGPWPKGAFDGSDFPMTWNHLWYLAYLFVYTAILALLLPVLRSSAGLRLRSAFLRLRGWRLIAVPTVPLLLSTLWLSPRFPATHDMVHDWYLHALYFTVFLYGYWMGVHEEIWRELERLRRPALALAASCIAAYLSLRLFGFGAAAPAWVAHALRAAYLWTAIVAILGFAHRHLNRPWPWLRWANESVYPWHMLHQTLIIVAAVALAPMRLGPVLETAAIVALTAGGCWALTDVLIRRLGWLRPLFGLPRRAPPQALPNGSTAIVGI</sequence>
<feature type="transmembrane region" description="Helical" evidence="1">
    <location>
        <begin position="87"/>
        <end position="106"/>
    </location>
</feature>
<dbReference type="GO" id="GO:0016746">
    <property type="term" value="F:acyltransferase activity"/>
    <property type="evidence" value="ECO:0007669"/>
    <property type="project" value="UniProtKB-KW"/>
</dbReference>
<dbReference type="InterPro" id="IPR050623">
    <property type="entry name" value="Glucan_succinyl_AcylTrfase"/>
</dbReference>
<feature type="transmembrane region" description="Helical" evidence="1">
    <location>
        <begin position="55"/>
        <end position="75"/>
    </location>
</feature>
<feature type="transmembrane region" description="Helical" evidence="1">
    <location>
        <begin position="277"/>
        <end position="298"/>
    </location>
</feature>
<feature type="transmembrane region" description="Helical" evidence="1">
    <location>
        <begin position="345"/>
        <end position="364"/>
    </location>
</feature>
<evidence type="ECO:0000256" key="1">
    <source>
        <dbReference type="SAM" id="Phobius"/>
    </source>
</evidence>
<dbReference type="Pfam" id="PF01757">
    <property type="entry name" value="Acyl_transf_3"/>
    <property type="match status" value="1"/>
</dbReference>